<gene>
    <name evidence="1" type="ORF">TNCT_151981</name>
</gene>
<name>A0A8X6J188_TRICU</name>
<dbReference type="Proteomes" id="UP000887116">
    <property type="component" value="Unassembled WGS sequence"/>
</dbReference>
<reference evidence="1" key="1">
    <citation type="submission" date="2020-07" db="EMBL/GenBank/DDBJ databases">
        <title>Multicomponent nature underlies the extraordinary mechanical properties of spider dragline silk.</title>
        <authorList>
            <person name="Kono N."/>
            <person name="Nakamura H."/>
            <person name="Mori M."/>
            <person name="Yoshida Y."/>
            <person name="Ohtoshi R."/>
            <person name="Malay A.D."/>
            <person name="Moran D.A.P."/>
            <person name="Tomita M."/>
            <person name="Numata K."/>
            <person name="Arakawa K."/>
        </authorList>
    </citation>
    <scope>NUCLEOTIDE SEQUENCE</scope>
</reference>
<protein>
    <submittedName>
        <fullName evidence="1">Uncharacterized protein</fullName>
    </submittedName>
</protein>
<organism evidence="1 2">
    <name type="scientific">Trichonephila clavata</name>
    <name type="common">Joro spider</name>
    <name type="synonym">Nephila clavata</name>
    <dbReference type="NCBI Taxonomy" id="2740835"/>
    <lineage>
        <taxon>Eukaryota</taxon>
        <taxon>Metazoa</taxon>
        <taxon>Ecdysozoa</taxon>
        <taxon>Arthropoda</taxon>
        <taxon>Chelicerata</taxon>
        <taxon>Arachnida</taxon>
        <taxon>Araneae</taxon>
        <taxon>Araneomorphae</taxon>
        <taxon>Entelegynae</taxon>
        <taxon>Araneoidea</taxon>
        <taxon>Nephilidae</taxon>
        <taxon>Trichonephila</taxon>
    </lineage>
</organism>
<comment type="caution">
    <text evidence="1">The sequence shown here is derived from an EMBL/GenBank/DDBJ whole genome shotgun (WGS) entry which is preliminary data.</text>
</comment>
<dbReference type="AlphaFoldDB" id="A0A8X6J188"/>
<sequence length="131" mass="14855">MQLKLNFLLFQSEWDNESFKADFHNNIGLPLSPADFEAGQNLPDKLHPFLGSQNSADSLQALVQSKLFNSLTARTSKTLLQEPQKLISRTSNLQLRGSDSFIAPCHCLNPPTRRNVRYSVLDKLRTQKSIR</sequence>
<keyword evidence="2" id="KW-1185">Reference proteome</keyword>
<evidence type="ECO:0000313" key="1">
    <source>
        <dbReference type="EMBL" id="GFR15480.1"/>
    </source>
</evidence>
<proteinExistence type="predicted"/>
<evidence type="ECO:0000313" key="2">
    <source>
        <dbReference type="Proteomes" id="UP000887116"/>
    </source>
</evidence>
<dbReference type="EMBL" id="BMAO01027247">
    <property type="protein sequence ID" value="GFR15480.1"/>
    <property type="molecule type" value="Genomic_DNA"/>
</dbReference>
<accession>A0A8X6J188</accession>